<dbReference type="GO" id="GO:0048188">
    <property type="term" value="C:Set1C/COMPASS complex"/>
    <property type="evidence" value="ECO:0000318"/>
    <property type="project" value="GO_Central"/>
</dbReference>
<sequence>MWLVIPDTLDEGDRQVVKPESLREKFYYIVMKKTKKEKQRQELAAGFGLQREERSENSGKRRTDADLSYSEETPKPCAFRNPGVDNEDNHLWTIRSHGKEIRAALSATSEAAGSRGTNVKSQAYEEMSMQSCKGSSTLKLGVHRLSVATLYEIHQLLSASTLWGLVLTKTTWLALWQQVVVKAIDNCFCRGMLVPELISQNREDLPPMDALEFNNNLLICGSYSSQNGSGIVQIWDVDALLECCRFPANDMSITDAAGTVVVTGDGTVGLFDIRSYGASWPPLRVPVEDISPVVRDTRLMPMETRDRGFVGAGDQGGNYALWFSSEWRNGSVALWDVTLGEPCPVSISSDGCWYFLFKFCFFV</sequence>
<keyword evidence="3" id="KW-1185">Reference proteome</keyword>
<dbReference type="InterPro" id="IPR036322">
    <property type="entry name" value="WD40_repeat_dom_sf"/>
</dbReference>
<name>D8QTD7_SELML</name>
<dbReference type="SUPFAM" id="SSF50978">
    <property type="entry name" value="WD40 repeat-like"/>
    <property type="match status" value="1"/>
</dbReference>
<accession>D8QTD7</accession>
<protein>
    <submittedName>
        <fullName evidence="2">Uncharacterized protein</fullName>
    </submittedName>
</protein>
<dbReference type="AlphaFoldDB" id="D8QTD7"/>
<reference evidence="2 3" key="1">
    <citation type="journal article" date="2011" name="Science">
        <title>The Selaginella genome identifies genetic changes associated with the evolution of vascular plants.</title>
        <authorList>
            <person name="Banks J.A."/>
            <person name="Nishiyama T."/>
            <person name="Hasebe M."/>
            <person name="Bowman J.L."/>
            <person name="Gribskov M."/>
            <person name="dePamphilis C."/>
            <person name="Albert V.A."/>
            <person name="Aono N."/>
            <person name="Aoyama T."/>
            <person name="Ambrose B.A."/>
            <person name="Ashton N.W."/>
            <person name="Axtell M.J."/>
            <person name="Barker E."/>
            <person name="Barker M.S."/>
            <person name="Bennetzen J.L."/>
            <person name="Bonawitz N.D."/>
            <person name="Chapple C."/>
            <person name="Cheng C."/>
            <person name="Correa L.G."/>
            <person name="Dacre M."/>
            <person name="DeBarry J."/>
            <person name="Dreyer I."/>
            <person name="Elias M."/>
            <person name="Engstrom E.M."/>
            <person name="Estelle M."/>
            <person name="Feng L."/>
            <person name="Finet C."/>
            <person name="Floyd S.K."/>
            <person name="Frommer W.B."/>
            <person name="Fujita T."/>
            <person name="Gramzow L."/>
            <person name="Gutensohn M."/>
            <person name="Harholt J."/>
            <person name="Hattori M."/>
            <person name="Heyl A."/>
            <person name="Hirai T."/>
            <person name="Hiwatashi Y."/>
            <person name="Ishikawa M."/>
            <person name="Iwata M."/>
            <person name="Karol K.G."/>
            <person name="Koehler B."/>
            <person name="Kolukisaoglu U."/>
            <person name="Kubo M."/>
            <person name="Kurata T."/>
            <person name="Lalonde S."/>
            <person name="Li K."/>
            <person name="Li Y."/>
            <person name="Litt A."/>
            <person name="Lyons E."/>
            <person name="Manning G."/>
            <person name="Maruyama T."/>
            <person name="Michael T.P."/>
            <person name="Mikami K."/>
            <person name="Miyazaki S."/>
            <person name="Morinaga S."/>
            <person name="Murata T."/>
            <person name="Mueller-Roeber B."/>
            <person name="Nelson D.R."/>
            <person name="Obara M."/>
            <person name="Oguri Y."/>
            <person name="Olmstead R.G."/>
            <person name="Onodera N."/>
            <person name="Petersen B.L."/>
            <person name="Pils B."/>
            <person name="Prigge M."/>
            <person name="Rensing S.A."/>
            <person name="Riano-Pachon D.M."/>
            <person name="Roberts A.W."/>
            <person name="Sato Y."/>
            <person name="Scheller H.V."/>
            <person name="Schulz B."/>
            <person name="Schulz C."/>
            <person name="Shakirov E.V."/>
            <person name="Shibagaki N."/>
            <person name="Shinohara N."/>
            <person name="Shippen D.E."/>
            <person name="Soerensen I."/>
            <person name="Sotooka R."/>
            <person name="Sugimoto N."/>
            <person name="Sugita M."/>
            <person name="Sumikawa N."/>
            <person name="Tanurdzic M."/>
            <person name="Theissen G."/>
            <person name="Ulvskov P."/>
            <person name="Wakazuki S."/>
            <person name="Weng J.K."/>
            <person name="Willats W.W."/>
            <person name="Wipf D."/>
            <person name="Wolf P.G."/>
            <person name="Yang L."/>
            <person name="Zimmer A.D."/>
            <person name="Zhu Q."/>
            <person name="Mitros T."/>
            <person name="Hellsten U."/>
            <person name="Loque D."/>
            <person name="Otillar R."/>
            <person name="Salamov A."/>
            <person name="Schmutz J."/>
            <person name="Shapiro H."/>
            <person name="Lindquist E."/>
            <person name="Lucas S."/>
            <person name="Rokhsar D."/>
            <person name="Grigoriev I.V."/>
        </authorList>
    </citation>
    <scope>NUCLEOTIDE SEQUENCE [LARGE SCALE GENOMIC DNA]</scope>
</reference>
<dbReference type="Proteomes" id="UP000001514">
    <property type="component" value="Unassembled WGS sequence"/>
</dbReference>
<dbReference type="KEGG" id="smo:SELMODRAFT_403195"/>
<proteinExistence type="predicted"/>
<dbReference type="Gramene" id="EFJ37094">
    <property type="protein sequence ID" value="EFJ37094"/>
    <property type="gene ID" value="SELMODRAFT_403195"/>
</dbReference>
<dbReference type="EMBL" id="GL377566">
    <property type="protein sequence ID" value="EFJ37094.1"/>
    <property type="molecule type" value="Genomic_DNA"/>
</dbReference>
<dbReference type="STRING" id="88036.D8QTD7"/>
<dbReference type="HOGENOM" id="CLU_065267_0_0_1"/>
<organism evidence="3">
    <name type="scientific">Selaginella moellendorffii</name>
    <name type="common">Spikemoss</name>
    <dbReference type="NCBI Taxonomy" id="88036"/>
    <lineage>
        <taxon>Eukaryota</taxon>
        <taxon>Viridiplantae</taxon>
        <taxon>Streptophyta</taxon>
        <taxon>Embryophyta</taxon>
        <taxon>Tracheophyta</taxon>
        <taxon>Lycopodiopsida</taxon>
        <taxon>Selaginellales</taxon>
        <taxon>Selaginellaceae</taxon>
        <taxon>Selaginella</taxon>
    </lineage>
</organism>
<gene>
    <name evidence="2" type="ORF">SELMODRAFT_403195</name>
</gene>
<dbReference type="InParanoid" id="D8QTD7"/>
<dbReference type="GO" id="GO:0042393">
    <property type="term" value="F:histone binding"/>
    <property type="evidence" value="ECO:0000318"/>
    <property type="project" value="GO_Central"/>
</dbReference>
<feature type="compositionally biased region" description="Basic and acidic residues" evidence="1">
    <location>
        <begin position="50"/>
        <end position="65"/>
    </location>
</feature>
<feature type="region of interest" description="Disordered" evidence="1">
    <location>
        <begin position="42"/>
        <end position="84"/>
    </location>
</feature>
<evidence type="ECO:0000313" key="2">
    <source>
        <dbReference type="EMBL" id="EFJ37094.1"/>
    </source>
</evidence>
<evidence type="ECO:0000313" key="3">
    <source>
        <dbReference type="Proteomes" id="UP000001514"/>
    </source>
</evidence>
<evidence type="ECO:0000256" key="1">
    <source>
        <dbReference type="SAM" id="MobiDB-lite"/>
    </source>
</evidence>